<reference evidence="9" key="1">
    <citation type="journal article" date="2014" name="Int. J. Syst. Evol. Microbiol.">
        <title>Complete genome sequence of Corynebacterium casei LMG S-19264T (=DSM 44701T), isolated from a smear-ripened cheese.</title>
        <authorList>
            <consortium name="US DOE Joint Genome Institute (JGI-PGF)"/>
            <person name="Walter F."/>
            <person name="Albersmeier A."/>
            <person name="Kalinowski J."/>
            <person name="Ruckert C."/>
        </authorList>
    </citation>
    <scope>NUCLEOTIDE SEQUENCE</scope>
    <source>
        <strain evidence="9">CGMCC 1.7086</strain>
    </source>
</reference>
<dbReference type="PROSITE" id="PS51257">
    <property type="entry name" value="PROKAR_LIPOPROTEIN"/>
    <property type="match status" value="1"/>
</dbReference>
<evidence type="ECO:0000256" key="6">
    <source>
        <dbReference type="ARBA" id="ARBA00023288"/>
    </source>
</evidence>
<reference evidence="9" key="2">
    <citation type="submission" date="2020-09" db="EMBL/GenBank/DDBJ databases">
        <authorList>
            <person name="Sun Q."/>
            <person name="Zhou Y."/>
        </authorList>
    </citation>
    <scope>NUCLEOTIDE SEQUENCE</scope>
    <source>
        <strain evidence="9">CGMCC 1.7086</strain>
    </source>
</reference>
<dbReference type="AlphaFoldDB" id="A0A918DGZ0"/>
<keyword evidence="6" id="KW-0449">Lipoprotein</keyword>
<sequence length="52" mass="5640">MKKLKFVVGFMVLLLTACGKNGALYLPDQAPDNKDPEAQSSSQSSSKPQEQN</sequence>
<dbReference type="NCBIfam" id="NF047847">
    <property type="entry name" value="SS_mature_LptM"/>
    <property type="match status" value="1"/>
</dbReference>
<accession>A0A918DGZ0</accession>
<evidence type="ECO:0000256" key="4">
    <source>
        <dbReference type="ARBA" id="ARBA00023139"/>
    </source>
</evidence>
<evidence type="ECO:0008006" key="11">
    <source>
        <dbReference type="Google" id="ProtNLM"/>
    </source>
</evidence>
<dbReference type="InterPro" id="IPR032831">
    <property type="entry name" value="LptM_cons"/>
</dbReference>
<keyword evidence="10" id="KW-1185">Reference proteome</keyword>
<organism evidence="9 10">
    <name type="scientific">Bowmanella pacifica</name>
    <dbReference type="NCBI Taxonomy" id="502051"/>
    <lineage>
        <taxon>Bacteria</taxon>
        <taxon>Pseudomonadati</taxon>
        <taxon>Pseudomonadota</taxon>
        <taxon>Gammaproteobacteria</taxon>
        <taxon>Alteromonadales</taxon>
        <taxon>Alteromonadaceae</taxon>
        <taxon>Bowmanella</taxon>
    </lineage>
</organism>
<comment type="caution">
    <text evidence="9">The sequence shown here is derived from an EMBL/GenBank/DDBJ whole genome shotgun (WGS) entry which is preliminary data.</text>
</comment>
<dbReference type="Proteomes" id="UP000606935">
    <property type="component" value="Unassembled WGS sequence"/>
</dbReference>
<dbReference type="EMBL" id="BMLS01000001">
    <property type="protein sequence ID" value="GGO66412.1"/>
    <property type="molecule type" value="Genomic_DNA"/>
</dbReference>
<feature type="signal peptide" evidence="8">
    <location>
        <begin position="1"/>
        <end position="22"/>
    </location>
</feature>
<keyword evidence="4" id="KW-0564">Palmitate</keyword>
<evidence type="ECO:0000256" key="3">
    <source>
        <dbReference type="ARBA" id="ARBA00023136"/>
    </source>
</evidence>
<name>A0A918DGZ0_9ALTE</name>
<evidence type="ECO:0000313" key="10">
    <source>
        <dbReference type="Proteomes" id="UP000606935"/>
    </source>
</evidence>
<feature type="region of interest" description="Disordered" evidence="7">
    <location>
        <begin position="27"/>
        <end position="52"/>
    </location>
</feature>
<evidence type="ECO:0000256" key="2">
    <source>
        <dbReference type="ARBA" id="ARBA00022729"/>
    </source>
</evidence>
<keyword evidence="5" id="KW-0998">Cell outer membrane</keyword>
<keyword evidence="3" id="KW-0472">Membrane</keyword>
<proteinExistence type="predicted"/>
<evidence type="ECO:0000256" key="5">
    <source>
        <dbReference type="ARBA" id="ARBA00023237"/>
    </source>
</evidence>
<keyword evidence="2 8" id="KW-0732">Signal</keyword>
<gene>
    <name evidence="9" type="ORF">GCM10010982_10540</name>
</gene>
<evidence type="ECO:0000313" key="9">
    <source>
        <dbReference type="EMBL" id="GGO66412.1"/>
    </source>
</evidence>
<comment type="subcellular location">
    <subcellularLocation>
        <location evidence="1">Cell outer membrane</location>
        <topology evidence="1">Lipid-anchor</topology>
    </subcellularLocation>
</comment>
<evidence type="ECO:0000256" key="1">
    <source>
        <dbReference type="ARBA" id="ARBA00004459"/>
    </source>
</evidence>
<evidence type="ECO:0000256" key="8">
    <source>
        <dbReference type="SAM" id="SignalP"/>
    </source>
</evidence>
<dbReference type="RefSeq" id="WP_188691220.1">
    <property type="nucleotide sequence ID" value="NZ_BMLS01000001.1"/>
</dbReference>
<feature type="chain" id="PRO_5037985361" description="Lipoprotein" evidence="8">
    <location>
        <begin position="23"/>
        <end position="52"/>
    </location>
</feature>
<evidence type="ECO:0000256" key="7">
    <source>
        <dbReference type="SAM" id="MobiDB-lite"/>
    </source>
</evidence>
<protein>
    <recommendedName>
        <fullName evidence="11">Lipoprotein</fullName>
    </recommendedName>
</protein>